<protein>
    <submittedName>
        <fullName evidence="1">Uncharacterized protein</fullName>
    </submittedName>
</protein>
<evidence type="ECO:0000313" key="1">
    <source>
        <dbReference type="EMBL" id="JAE28845.1"/>
    </source>
</evidence>
<name>A0A0A9GV09_ARUDO</name>
<dbReference type="EMBL" id="GBRH01169051">
    <property type="protein sequence ID" value="JAE28845.1"/>
    <property type="molecule type" value="Transcribed_RNA"/>
</dbReference>
<reference evidence="1" key="1">
    <citation type="submission" date="2014-09" db="EMBL/GenBank/DDBJ databases">
        <authorList>
            <person name="Magalhaes I.L.F."/>
            <person name="Oliveira U."/>
            <person name="Santos F.R."/>
            <person name="Vidigal T.H.D.A."/>
            <person name="Brescovit A.D."/>
            <person name="Santos A.J."/>
        </authorList>
    </citation>
    <scope>NUCLEOTIDE SEQUENCE</scope>
    <source>
        <tissue evidence="1">Shoot tissue taken approximately 20 cm above the soil surface</tissue>
    </source>
</reference>
<sequence length="36" mass="4059">MPPGPPKVYFGTLMPSLVCKRPLPLFWPGIFQSISR</sequence>
<accession>A0A0A9GV09</accession>
<organism evidence="1">
    <name type="scientific">Arundo donax</name>
    <name type="common">Giant reed</name>
    <name type="synonym">Donax arundinaceus</name>
    <dbReference type="NCBI Taxonomy" id="35708"/>
    <lineage>
        <taxon>Eukaryota</taxon>
        <taxon>Viridiplantae</taxon>
        <taxon>Streptophyta</taxon>
        <taxon>Embryophyta</taxon>
        <taxon>Tracheophyta</taxon>
        <taxon>Spermatophyta</taxon>
        <taxon>Magnoliopsida</taxon>
        <taxon>Liliopsida</taxon>
        <taxon>Poales</taxon>
        <taxon>Poaceae</taxon>
        <taxon>PACMAD clade</taxon>
        <taxon>Arundinoideae</taxon>
        <taxon>Arundineae</taxon>
        <taxon>Arundo</taxon>
    </lineage>
</organism>
<proteinExistence type="predicted"/>
<reference evidence="1" key="2">
    <citation type="journal article" date="2015" name="Data Brief">
        <title>Shoot transcriptome of the giant reed, Arundo donax.</title>
        <authorList>
            <person name="Barrero R.A."/>
            <person name="Guerrero F.D."/>
            <person name="Moolhuijzen P."/>
            <person name="Goolsby J.A."/>
            <person name="Tidwell J."/>
            <person name="Bellgard S.E."/>
            <person name="Bellgard M.I."/>
        </authorList>
    </citation>
    <scope>NUCLEOTIDE SEQUENCE</scope>
    <source>
        <tissue evidence="1">Shoot tissue taken approximately 20 cm above the soil surface</tissue>
    </source>
</reference>
<dbReference type="AlphaFoldDB" id="A0A0A9GV09"/>